<gene>
    <name evidence="4" type="ORF">DL764_003900</name>
</gene>
<reference evidence="4 5" key="1">
    <citation type="submission" date="2018-06" db="EMBL/GenBank/DDBJ databases">
        <title>Complete Genomes of Monosporascus.</title>
        <authorList>
            <person name="Robinson A.J."/>
            <person name="Natvig D.O."/>
        </authorList>
    </citation>
    <scope>NUCLEOTIDE SEQUENCE [LARGE SCALE GENOMIC DNA]</scope>
    <source>
        <strain evidence="4 5">CBS 110550</strain>
    </source>
</reference>
<feature type="compositionally biased region" description="Polar residues" evidence="1">
    <location>
        <begin position="300"/>
        <end position="319"/>
    </location>
</feature>
<dbReference type="STRING" id="155417.A0A4Q4TGK8"/>
<evidence type="ECO:0000256" key="1">
    <source>
        <dbReference type="SAM" id="MobiDB-lite"/>
    </source>
</evidence>
<name>A0A4Q4TGK8_9PEZI</name>
<feature type="compositionally biased region" description="Polar residues" evidence="1">
    <location>
        <begin position="367"/>
        <end position="382"/>
    </location>
</feature>
<dbReference type="SUPFAM" id="SSF52540">
    <property type="entry name" value="P-loop containing nucleoside triphosphate hydrolases"/>
    <property type="match status" value="1"/>
</dbReference>
<dbReference type="Proteomes" id="UP000293360">
    <property type="component" value="Unassembled WGS sequence"/>
</dbReference>
<accession>A0A4Q4TGK8</accession>
<dbReference type="EMBL" id="QJNU01000173">
    <property type="protein sequence ID" value="RYP05302.1"/>
    <property type="molecule type" value="Genomic_DNA"/>
</dbReference>
<dbReference type="OrthoDB" id="5362512at2759"/>
<feature type="region of interest" description="Disordered" evidence="1">
    <location>
        <begin position="355"/>
        <end position="385"/>
    </location>
</feature>
<feature type="domain" description="Heterokaryon incompatibility" evidence="2">
    <location>
        <begin position="878"/>
        <end position="1013"/>
    </location>
</feature>
<dbReference type="InterPro" id="IPR016142">
    <property type="entry name" value="Citrate_synth-like_lrg_a-sub"/>
</dbReference>
<feature type="domain" description="DUF7779" evidence="3">
    <location>
        <begin position="643"/>
        <end position="734"/>
    </location>
</feature>
<feature type="region of interest" description="Disordered" evidence="1">
    <location>
        <begin position="283"/>
        <end position="328"/>
    </location>
</feature>
<proteinExistence type="predicted"/>
<comment type="caution">
    <text evidence="4">The sequence shown here is derived from an EMBL/GenBank/DDBJ whole genome shotgun (WGS) entry which is preliminary data.</text>
</comment>
<feature type="region of interest" description="Disordered" evidence="1">
    <location>
        <begin position="1036"/>
        <end position="1081"/>
    </location>
</feature>
<evidence type="ECO:0000259" key="2">
    <source>
        <dbReference type="Pfam" id="PF06985"/>
    </source>
</evidence>
<evidence type="ECO:0000259" key="3">
    <source>
        <dbReference type="Pfam" id="PF25000"/>
    </source>
</evidence>
<protein>
    <submittedName>
        <fullName evidence="4">Uncharacterized protein</fullName>
    </submittedName>
</protein>
<dbReference type="Gene3D" id="3.40.50.300">
    <property type="entry name" value="P-loop containing nucleotide triphosphate hydrolases"/>
    <property type="match status" value="1"/>
</dbReference>
<dbReference type="Gene3D" id="1.10.580.10">
    <property type="entry name" value="Citrate Synthase, domain 1"/>
    <property type="match status" value="2"/>
</dbReference>
<evidence type="ECO:0000313" key="4">
    <source>
        <dbReference type="EMBL" id="RYP05302.1"/>
    </source>
</evidence>
<dbReference type="AlphaFoldDB" id="A0A4Q4TGK8"/>
<dbReference type="GO" id="GO:0046912">
    <property type="term" value="F:acyltransferase activity, acyl groups converted into alkyl on transfer"/>
    <property type="evidence" value="ECO:0007669"/>
    <property type="project" value="InterPro"/>
</dbReference>
<dbReference type="InterPro" id="IPR056681">
    <property type="entry name" value="DUF7779"/>
</dbReference>
<dbReference type="InterPro" id="IPR027417">
    <property type="entry name" value="P-loop_NTPase"/>
</dbReference>
<dbReference type="PANTHER" id="PTHR33112">
    <property type="entry name" value="DOMAIN PROTEIN, PUTATIVE-RELATED"/>
    <property type="match status" value="1"/>
</dbReference>
<feature type="compositionally biased region" description="Basic and acidic residues" evidence="1">
    <location>
        <begin position="1042"/>
        <end position="1081"/>
    </location>
</feature>
<sequence>MPLLAEIKTSDSGDSPYKNFVVVSGFAGGNLSDRTCPHFDEWLGRIVVKCATSARSWVYNHGILLEDLESWDKYCTTGHALLEQLLLMQDKLGEALIEAWNNEHKDEYRQLLDMIETIMLVGEPCLNPKKPDEWIDLISECVSRQRGLPQRLGSGVTVGCLQHISDVFETILLRSTLFDVSSTNKPRPKRRFRKKMDHDGCIGCATIHVRLFTTSSEEMLLDSGPGDLNICPFHPRSAHFGKLLMLNSSPELPQLEAPDNNAFSSSTVAVNSKPDLNAPISSEHEQAQAAAANQVVEPTPNESHGQLASPVSPQQPNEQTSKETDAEEIQRLAPEVQIDDAEDVIPLEYSVEDISERNTEPPCATRSAVSSAVGQPQVNTASPRERKTYFSSSIPFRDDKFFGRSEVLQQLEQAILGTPDGNFAQNSVQSTSANLVWLSAAPGMGKTSVAIEFAYRFMEKFEYVIWLNATSNANLGKYCHDSAVALGLVNGRVCLDHQTSRSRLMDFLRRSSSPWLLVLDDCADGVDISPYLPNHGMCSVIATGRQQPGSAGWSVIDVPPFTPEEAVKFLVSFVKDEISDEDAEGICSAAVRYHFCPLVVRQLAKWSTRDAISFKDINALLSGNGMSLAFRFKPVHEVMSCTMDRLDIPATSLLVTLCFYDANRVSKRLLQTARTRKSAGSPRSDATEHESMLSGATSLLWRSALLDIDDSQAESSYQMHKSVQDWIRTQVDDKTWRDGFEAACSSLSYQWPSKRKLKNIMGGFWGDFDNLHTHVHHLADCLIQDRLVDQLSYDPGDEFKRLLVYHTWYNSLRGNHAEDRSLRILAEFLLTTTRNRSTKDGSTKESYTALPRRCILVTDDDNRPTARLVDTRGSHASYIALSYAWGGYSPSFRLNSSNLSKYKEKIDVSTLPQQISDAVRFTRNMGVKYLWADALCIDQGNPTEVSEELDRFVQYYSNSSMVICGLQPSPSFSRLKWEPNQRLDIPPYSILRSGALGDALAETSWKRAWVLQEGCFRTTASLRRIPRSARTCQAAADSTPVVEREESGLPDEVKSKPSDEVKLDPANDTKPEPFEEVKQKTSDEVKPRVYEHPEVQVRFEDVLVTYITIAIFATAGFVREPHAMAISIDSEEGIRFRGKIIPQCQELLPKALGDKEPLLEGVFWLFLTSEVRTEQQELIDHCPTDRHPMAQFTLAVTALEHTYSFAKAYANDIIAKLPNISSRIYQNVFKGGKVAPIQKDQDYCFNFVN</sequence>
<keyword evidence="5" id="KW-1185">Reference proteome</keyword>
<dbReference type="Pfam" id="PF25000">
    <property type="entry name" value="DUF7779"/>
    <property type="match status" value="1"/>
</dbReference>
<dbReference type="InterPro" id="IPR010730">
    <property type="entry name" value="HET"/>
</dbReference>
<evidence type="ECO:0000313" key="5">
    <source>
        <dbReference type="Proteomes" id="UP000293360"/>
    </source>
</evidence>
<dbReference type="Pfam" id="PF06985">
    <property type="entry name" value="HET"/>
    <property type="match status" value="1"/>
</dbReference>
<dbReference type="InterPro" id="IPR036969">
    <property type="entry name" value="Citrate_synthase_sf"/>
</dbReference>
<dbReference type="PANTHER" id="PTHR33112:SF16">
    <property type="entry name" value="HETEROKARYON INCOMPATIBILITY DOMAIN-CONTAINING PROTEIN"/>
    <property type="match status" value="1"/>
</dbReference>
<organism evidence="4 5">
    <name type="scientific">Monosporascus ibericus</name>
    <dbReference type="NCBI Taxonomy" id="155417"/>
    <lineage>
        <taxon>Eukaryota</taxon>
        <taxon>Fungi</taxon>
        <taxon>Dikarya</taxon>
        <taxon>Ascomycota</taxon>
        <taxon>Pezizomycotina</taxon>
        <taxon>Sordariomycetes</taxon>
        <taxon>Xylariomycetidae</taxon>
        <taxon>Xylariales</taxon>
        <taxon>Xylariales incertae sedis</taxon>
        <taxon>Monosporascus</taxon>
    </lineage>
</organism>
<dbReference type="SUPFAM" id="SSF48256">
    <property type="entry name" value="Citrate synthase"/>
    <property type="match status" value="1"/>
</dbReference>